<dbReference type="Pfam" id="PF01175">
    <property type="entry name" value="Urocanase"/>
    <property type="match status" value="1"/>
</dbReference>
<dbReference type="InterPro" id="IPR035401">
    <property type="entry name" value="Urocanase_C"/>
</dbReference>
<feature type="binding site" evidence="9">
    <location>
        <begin position="232"/>
        <end position="233"/>
    </location>
    <ligand>
        <name>NAD(+)</name>
        <dbReference type="ChEBI" id="CHEBI:57540"/>
    </ligand>
</feature>
<evidence type="ECO:0000256" key="4">
    <source>
        <dbReference type="ARBA" id="ARBA00022808"/>
    </source>
</evidence>
<dbReference type="PANTHER" id="PTHR12216">
    <property type="entry name" value="UROCANATE HYDRATASE"/>
    <property type="match status" value="1"/>
</dbReference>
<dbReference type="Pfam" id="PF17391">
    <property type="entry name" value="Urocanase_N"/>
    <property type="match status" value="1"/>
</dbReference>
<comment type="function">
    <text evidence="9">Catalyzes the conversion of urocanate to 4-imidazolone-5-propionate.</text>
</comment>
<feature type="binding site" evidence="9">
    <location>
        <position position="482"/>
    </location>
    <ligand>
        <name>NAD(+)</name>
        <dbReference type="ChEBI" id="CHEBI:57540"/>
    </ligand>
</feature>
<dbReference type="InterPro" id="IPR036190">
    <property type="entry name" value="Urocanase_sf"/>
</dbReference>
<evidence type="ECO:0000256" key="9">
    <source>
        <dbReference type="HAMAP-Rule" id="MF_00577"/>
    </source>
</evidence>
<name>A0ABV9JFR8_9LACT</name>
<dbReference type="Pfam" id="PF17392">
    <property type="entry name" value="Urocanase_C"/>
    <property type="match status" value="1"/>
</dbReference>
<comment type="subcellular location">
    <subcellularLocation>
        <location evidence="9">Cytoplasm</location>
    </subcellularLocation>
</comment>
<evidence type="ECO:0000256" key="6">
    <source>
        <dbReference type="ARBA" id="ARBA00023239"/>
    </source>
</evidence>
<keyword evidence="5 9" id="KW-0520">NAD</keyword>
<protein>
    <recommendedName>
        <fullName evidence="3 9">Urocanate hydratase</fullName>
        <shortName evidence="9">Urocanase</shortName>
        <ecNumber evidence="3 9">4.2.1.49</ecNumber>
    </recommendedName>
    <alternativeName>
        <fullName evidence="7 9">Imidazolonepropionate hydrolase</fullName>
    </alternativeName>
</protein>
<evidence type="ECO:0000313" key="14">
    <source>
        <dbReference type="Proteomes" id="UP001595987"/>
    </source>
</evidence>
<dbReference type="NCBIfam" id="TIGR01228">
    <property type="entry name" value="hutU"/>
    <property type="match status" value="1"/>
</dbReference>
<accession>A0ABV9JFR8</accession>
<evidence type="ECO:0000259" key="10">
    <source>
        <dbReference type="Pfam" id="PF01175"/>
    </source>
</evidence>
<comment type="pathway">
    <text evidence="1 9">Amino-acid degradation; L-histidine degradation into L-glutamate; N-formimidoyl-L-glutamate from L-histidine: step 2/3.</text>
</comment>
<feature type="binding site" evidence="9">
    <location>
        <begin position="263"/>
        <end position="264"/>
    </location>
    <ligand>
        <name>NAD(+)</name>
        <dbReference type="ChEBI" id="CHEBI:57540"/>
    </ligand>
</feature>
<dbReference type="HAMAP" id="MF_00577">
    <property type="entry name" value="HutU"/>
    <property type="match status" value="1"/>
</dbReference>
<dbReference type="NCBIfam" id="NF003820">
    <property type="entry name" value="PRK05414.1"/>
    <property type="match status" value="1"/>
</dbReference>
<dbReference type="InterPro" id="IPR035085">
    <property type="entry name" value="Urocanase_Rossmann-like"/>
</dbReference>
<evidence type="ECO:0000256" key="7">
    <source>
        <dbReference type="ARBA" id="ARBA00031640"/>
    </source>
</evidence>
<dbReference type="EC" id="4.2.1.49" evidence="3 9"/>
<dbReference type="PANTHER" id="PTHR12216:SF4">
    <property type="entry name" value="UROCANATE HYDRATASE"/>
    <property type="match status" value="1"/>
</dbReference>
<dbReference type="SUPFAM" id="SSF111326">
    <property type="entry name" value="Urocanase"/>
    <property type="match status" value="1"/>
</dbReference>
<feature type="domain" description="Urocanase Rossmann-like" evidence="10">
    <location>
        <begin position="130"/>
        <end position="338"/>
    </location>
</feature>
<dbReference type="EMBL" id="JBHSGD010000010">
    <property type="protein sequence ID" value="MFC4653286.1"/>
    <property type="molecule type" value="Genomic_DNA"/>
</dbReference>
<evidence type="ECO:0000259" key="11">
    <source>
        <dbReference type="Pfam" id="PF17391"/>
    </source>
</evidence>
<dbReference type="PIRSF" id="PIRSF001423">
    <property type="entry name" value="Urocanate_hydrat"/>
    <property type="match status" value="1"/>
</dbReference>
<dbReference type="InterPro" id="IPR055351">
    <property type="entry name" value="Urocanase"/>
</dbReference>
<dbReference type="Gene3D" id="3.40.50.10730">
    <property type="entry name" value="Urocanase like domains"/>
    <property type="match status" value="1"/>
</dbReference>
<feature type="domain" description="Urocanase N-terminal" evidence="11">
    <location>
        <begin position="3"/>
        <end position="126"/>
    </location>
</feature>
<keyword evidence="9" id="KW-0963">Cytoplasm</keyword>
<evidence type="ECO:0000256" key="2">
    <source>
        <dbReference type="ARBA" id="ARBA00007578"/>
    </source>
</evidence>
<comment type="similarity">
    <text evidence="2 9">Belongs to the urocanase family.</text>
</comment>
<reference evidence="14" key="1">
    <citation type="journal article" date="2019" name="Int. J. Syst. Evol. Microbiol.">
        <title>The Global Catalogue of Microorganisms (GCM) 10K type strain sequencing project: providing services to taxonomists for standard genome sequencing and annotation.</title>
        <authorList>
            <consortium name="The Broad Institute Genomics Platform"/>
            <consortium name="The Broad Institute Genome Sequencing Center for Infectious Disease"/>
            <person name="Wu L."/>
            <person name="Ma J."/>
        </authorList>
    </citation>
    <scope>NUCLEOTIDE SEQUENCE [LARGE SCALE GENOMIC DNA]</scope>
    <source>
        <strain evidence="14">CCUG 63287</strain>
    </source>
</reference>
<feature type="binding site" evidence="9">
    <location>
        <begin position="253"/>
        <end position="257"/>
    </location>
    <ligand>
        <name>NAD(+)</name>
        <dbReference type="ChEBI" id="CHEBI:57540"/>
    </ligand>
</feature>
<dbReference type="Gene3D" id="3.40.1770.10">
    <property type="entry name" value="Urocanase superfamily"/>
    <property type="match status" value="1"/>
</dbReference>
<gene>
    <name evidence="9" type="primary">hutU</name>
    <name evidence="13" type="ORF">ACFO26_10250</name>
</gene>
<comment type="caution">
    <text evidence="13">The sequence shown here is derived from an EMBL/GenBank/DDBJ whole genome shotgun (WGS) entry which is preliminary data.</text>
</comment>
<evidence type="ECO:0000256" key="1">
    <source>
        <dbReference type="ARBA" id="ARBA00004794"/>
    </source>
</evidence>
<feature type="binding site" evidence="9">
    <location>
        <position position="186"/>
    </location>
    <ligand>
        <name>NAD(+)</name>
        <dbReference type="ChEBI" id="CHEBI:57540"/>
    </ligand>
</feature>
<dbReference type="GO" id="GO:0016153">
    <property type="term" value="F:urocanate hydratase activity"/>
    <property type="evidence" value="ECO:0007669"/>
    <property type="project" value="UniProtKB-EC"/>
</dbReference>
<dbReference type="Proteomes" id="UP001595987">
    <property type="component" value="Unassembled WGS sequence"/>
</dbReference>
<dbReference type="InterPro" id="IPR023637">
    <property type="entry name" value="Urocanase-like"/>
</dbReference>
<keyword evidence="4 9" id="KW-0369">Histidine metabolism</keyword>
<proteinExistence type="inferred from homology"/>
<dbReference type="RefSeq" id="WP_213536466.1">
    <property type="nucleotide sequence ID" value="NZ_BOVQ01000007.1"/>
</dbReference>
<evidence type="ECO:0000256" key="8">
    <source>
        <dbReference type="ARBA" id="ARBA00047623"/>
    </source>
</evidence>
<keyword evidence="14" id="KW-1185">Reference proteome</keyword>
<organism evidence="13 14">
    <name type="scientific">Lactococcus nasutitermitis</name>
    <dbReference type="NCBI Taxonomy" id="1652957"/>
    <lineage>
        <taxon>Bacteria</taxon>
        <taxon>Bacillati</taxon>
        <taxon>Bacillota</taxon>
        <taxon>Bacilli</taxon>
        <taxon>Lactobacillales</taxon>
        <taxon>Streptococcaceae</taxon>
        <taxon>Lactococcus</taxon>
    </lineage>
</organism>
<keyword evidence="6 9" id="KW-0456">Lyase</keyword>
<comment type="cofactor">
    <cofactor evidence="9">
        <name>NAD(+)</name>
        <dbReference type="ChEBI" id="CHEBI:57540"/>
    </cofactor>
    <text evidence="9">Binds 1 NAD(+) per subunit.</text>
</comment>
<comment type="caution">
    <text evidence="9">Lacks conserved residue(s) required for the propagation of feature annotation.</text>
</comment>
<evidence type="ECO:0000256" key="5">
    <source>
        <dbReference type="ARBA" id="ARBA00023027"/>
    </source>
</evidence>
<feature type="domain" description="Urocanase C-terminal" evidence="12">
    <location>
        <begin position="341"/>
        <end position="535"/>
    </location>
</feature>
<dbReference type="InterPro" id="IPR038364">
    <property type="entry name" value="Urocanase_central_sf"/>
</dbReference>
<comment type="catalytic activity">
    <reaction evidence="8 9">
        <text>4-imidazolone-5-propanoate = trans-urocanate + H2O</text>
        <dbReference type="Rhea" id="RHEA:13101"/>
        <dbReference type="ChEBI" id="CHEBI:15377"/>
        <dbReference type="ChEBI" id="CHEBI:17771"/>
        <dbReference type="ChEBI" id="CHEBI:77893"/>
        <dbReference type="EC" id="4.2.1.49"/>
    </reaction>
</comment>
<dbReference type="InterPro" id="IPR035400">
    <property type="entry name" value="Urocanase_N"/>
</dbReference>
<evidence type="ECO:0000256" key="3">
    <source>
        <dbReference type="ARBA" id="ARBA00011992"/>
    </source>
</evidence>
<evidence type="ECO:0000313" key="13">
    <source>
        <dbReference type="EMBL" id="MFC4653286.1"/>
    </source>
</evidence>
<evidence type="ECO:0000259" key="12">
    <source>
        <dbReference type="Pfam" id="PF17392"/>
    </source>
</evidence>
<sequence length="545" mass="59141">MVIKAQRGNTLRTKGWRQEALLRLLENNLENAEDQDNLVVYGSIGKAARDWGSYRAIVESLKVLEEDETLVIQSGKPIGILKTHKDAPLVIMATSNLVGHWANSEEFYKLYDQNLTMWGGLTAGDWQYIGSQGVIQGTYEIFQAIARKHFEGDLAGKFILTAGLGGMSGSQPLAGVMAGAAILVVDVDETKADKRVETGFLQKKTADLDEALHWIREAQLAKTAVSVGLIANAATVYPLLLQRGVIPDIVSDQTAAHDLLYGYVPENVTLAELAVLRKENPERAIALAGASVAKEVRAILDFQARGSVVFDNGNNIRTQAKAYGVENAFDIPIFTEAFLRPLFERAIGPFRWVALSGEKRDIELIDQYLLEFFADNKIVTNWIKLAGEYVPVQGLPARISWLGHGERTKLALAVNQFVADGILSGPVAFTRDHLDAGAMTHPNIMTENLKDGSDAISDWPLINAMVASSSKADLVAIHAGGGGYAGYMQSAGLTIVADGSDAAADRLKLSLDNDTSLGVLRYADAGYADSLDEVEKKGIRRIETD</sequence>